<dbReference type="InterPro" id="IPR011250">
    <property type="entry name" value="OMP/PagP_B-barrel"/>
</dbReference>
<dbReference type="PANTHER" id="PTHR30329">
    <property type="entry name" value="STATOR ELEMENT OF FLAGELLAR MOTOR COMPLEX"/>
    <property type="match status" value="1"/>
</dbReference>
<keyword evidence="4" id="KW-0812">Transmembrane</keyword>
<dbReference type="InterPro" id="IPR008972">
    <property type="entry name" value="Cupredoxin"/>
</dbReference>
<evidence type="ECO:0000256" key="8">
    <source>
        <dbReference type="ARBA" id="ARBA00023237"/>
    </source>
</evidence>
<evidence type="ECO:0000259" key="11">
    <source>
        <dbReference type="PROSITE" id="PS51123"/>
    </source>
</evidence>
<keyword evidence="6" id="KW-0626">Porin</keyword>
<dbReference type="EMBL" id="AKGD01000001">
    <property type="protein sequence ID" value="EIT70018.1"/>
    <property type="molecule type" value="Genomic_DNA"/>
</dbReference>
<dbReference type="SUPFAM" id="SSF103088">
    <property type="entry name" value="OmpA-like"/>
    <property type="match status" value="1"/>
</dbReference>
<dbReference type="Gene3D" id="2.40.160.20">
    <property type="match status" value="1"/>
</dbReference>
<dbReference type="Pfam" id="PF00691">
    <property type="entry name" value="OmpA"/>
    <property type="match status" value="1"/>
</dbReference>
<comment type="subcellular location">
    <subcellularLocation>
        <location evidence="1">Cell outer membrane</location>
        <topology evidence="1">Multi-pass membrane protein</topology>
    </subcellularLocation>
</comment>
<keyword evidence="5" id="KW-0406">Ion transport</keyword>
<evidence type="ECO:0000313" key="13">
    <source>
        <dbReference type="EMBL" id="EIT70205.1"/>
    </source>
</evidence>
<name>I8T8G6_9GAMM</name>
<dbReference type="SUPFAM" id="SSF56925">
    <property type="entry name" value="OMPA-like"/>
    <property type="match status" value="1"/>
</dbReference>
<accession>I8T8G6</accession>
<sequence>MKTFRYALLPLVIATTYGAAAHAVEDDRIYIAPMGSYAIADKDRLNSDDGIGGMLAVGFPMTPAFALELRGGYLDYGKRDFCSGALGMICENKKDDVWGVGGGVNWYLAGSTVGPYLHADVMGGDQVQFNAGLGWDFPLFDTFSIRAEALYHIQKPEENDTRNSDFHEPLFNLGIRIPLGAKPVAPPPPPPPAVVVPAPPPPPQCSDGIDNDGDGAIDFPADKGCTDASDNDEYNPICKAPGPGEPMTLEGCAVGDTIVLQGVTFEFDKARLTPNAKVILDGVAGALEKRPDIKVEIGGHTDSKGSDAYNLSLSDKRSKSVKDYLVSKGVAAGRMTTRGYGESMPVADNNTDEGRELNRRVELKVTESTGGGVTVAPTEATAEFAKPMTTTPAAEPAPAPAPAPVAGGTTVILKDYAYSPASLTVPVGATVTWKNEDGSNHFVNFAGESSGRLKEGATYTKTFTSPGVYEYACQLHPQMKGTVVVQ</sequence>
<dbReference type="Gene3D" id="2.60.40.420">
    <property type="entry name" value="Cupredoxins - blue copper proteins"/>
    <property type="match status" value="1"/>
</dbReference>
<keyword evidence="8" id="KW-0998">Cell outer membrane</keyword>
<evidence type="ECO:0000313" key="12">
    <source>
        <dbReference type="EMBL" id="EIT70018.1"/>
    </source>
</evidence>
<dbReference type="PRINTS" id="PR01023">
    <property type="entry name" value="NAFLGMOTY"/>
</dbReference>
<feature type="chain" id="PRO_5007674422" description="OmpA-like domain-containing protein" evidence="10">
    <location>
        <begin position="24"/>
        <end position="486"/>
    </location>
</feature>
<protein>
    <recommendedName>
        <fullName evidence="11">OmpA-like domain-containing protein</fullName>
    </recommendedName>
</protein>
<dbReference type="InterPro" id="IPR006665">
    <property type="entry name" value="OmpA-like"/>
</dbReference>
<feature type="domain" description="OmpA-like" evidence="11">
    <location>
        <begin position="252"/>
        <end position="369"/>
    </location>
</feature>
<keyword evidence="7 9" id="KW-0472">Membrane</keyword>
<evidence type="ECO:0000256" key="4">
    <source>
        <dbReference type="ARBA" id="ARBA00022692"/>
    </source>
</evidence>
<dbReference type="InterPro" id="IPR050330">
    <property type="entry name" value="Bact_OuterMem_StrucFunc"/>
</dbReference>
<keyword evidence="10" id="KW-0732">Signal</keyword>
<dbReference type="STRING" id="1172194.WQQ_01550"/>
<evidence type="ECO:0000256" key="7">
    <source>
        <dbReference type="ARBA" id="ARBA00023136"/>
    </source>
</evidence>
<evidence type="ECO:0000256" key="10">
    <source>
        <dbReference type="SAM" id="SignalP"/>
    </source>
</evidence>
<dbReference type="AlphaFoldDB" id="I8T8G6"/>
<dbReference type="GO" id="GO:0046930">
    <property type="term" value="C:pore complex"/>
    <property type="evidence" value="ECO:0007669"/>
    <property type="project" value="UniProtKB-KW"/>
</dbReference>
<dbReference type="EMBL" id="AKGD01000001">
    <property type="protein sequence ID" value="EIT70205.1"/>
    <property type="molecule type" value="Genomic_DNA"/>
</dbReference>
<reference evidence="12" key="2">
    <citation type="submission" date="2012-05" db="EMBL/GenBank/DDBJ databases">
        <authorList>
            <person name="Park J.-H."/>
            <person name="Zylstra G.J."/>
            <person name="Chae J.-C."/>
        </authorList>
    </citation>
    <scope>NUCLEOTIDE SEQUENCE</scope>
    <source>
        <strain evidence="12">AP103</strain>
    </source>
</reference>
<keyword evidence="2" id="KW-0813">Transport</keyword>
<dbReference type="InterPro" id="IPR036737">
    <property type="entry name" value="OmpA-like_sf"/>
</dbReference>
<dbReference type="Gene3D" id="3.30.1330.60">
    <property type="entry name" value="OmpA-like domain"/>
    <property type="match status" value="1"/>
</dbReference>
<evidence type="ECO:0000313" key="14">
    <source>
        <dbReference type="Proteomes" id="UP000003704"/>
    </source>
</evidence>
<gene>
    <name evidence="12" type="ORF">WQQ_01550</name>
    <name evidence="13" type="ORF">WQQ_03420</name>
</gene>
<reference evidence="12 14" key="1">
    <citation type="journal article" date="2012" name="J. Bacteriol.">
        <title>Genome Sequence of n-Alkane-Degrading Hydrocarboniphaga effusa Strain AP103T (ATCC BAA-332T).</title>
        <authorList>
            <person name="Chang H.K."/>
            <person name="Zylstra G.J."/>
            <person name="Chae J.C."/>
        </authorList>
    </citation>
    <scope>NUCLEOTIDE SEQUENCE [LARGE SCALE GENOMIC DNA]</scope>
    <source>
        <strain evidence="12 14">AP103</strain>
    </source>
</reference>
<dbReference type="GO" id="GO:0006811">
    <property type="term" value="P:monoatomic ion transport"/>
    <property type="evidence" value="ECO:0007669"/>
    <property type="project" value="UniProtKB-KW"/>
</dbReference>
<dbReference type="PROSITE" id="PS51123">
    <property type="entry name" value="OMPA_2"/>
    <property type="match status" value="1"/>
</dbReference>
<dbReference type="GO" id="GO:0009279">
    <property type="term" value="C:cell outer membrane"/>
    <property type="evidence" value="ECO:0007669"/>
    <property type="project" value="UniProtKB-SubCell"/>
</dbReference>
<evidence type="ECO:0000256" key="5">
    <source>
        <dbReference type="ARBA" id="ARBA00023065"/>
    </source>
</evidence>
<evidence type="ECO:0000256" key="6">
    <source>
        <dbReference type="ARBA" id="ARBA00023114"/>
    </source>
</evidence>
<organism evidence="12 14">
    <name type="scientific">Hydrocarboniphaga effusa AP103</name>
    <dbReference type="NCBI Taxonomy" id="1172194"/>
    <lineage>
        <taxon>Bacteria</taxon>
        <taxon>Pseudomonadati</taxon>
        <taxon>Pseudomonadota</taxon>
        <taxon>Gammaproteobacteria</taxon>
        <taxon>Nevskiales</taxon>
        <taxon>Nevskiaceae</taxon>
        <taxon>Hydrocarboniphaga</taxon>
    </lineage>
</organism>
<dbReference type="GO" id="GO:0015288">
    <property type="term" value="F:porin activity"/>
    <property type="evidence" value="ECO:0007669"/>
    <property type="project" value="UniProtKB-KW"/>
</dbReference>
<evidence type="ECO:0000256" key="3">
    <source>
        <dbReference type="ARBA" id="ARBA00022452"/>
    </source>
</evidence>
<dbReference type="PATRIC" id="fig|1172194.4.peg.148"/>
<dbReference type="PRINTS" id="PR01021">
    <property type="entry name" value="OMPADOMAIN"/>
</dbReference>
<dbReference type="Proteomes" id="UP000003704">
    <property type="component" value="Unassembled WGS sequence"/>
</dbReference>
<evidence type="ECO:0000256" key="1">
    <source>
        <dbReference type="ARBA" id="ARBA00004571"/>
    </source>
</evidence>
<feature type="signal peptide" evidence="10">
    <location>
        <begin position="1"/>
        <end position="23"/>
    </location>
</feature>
<dbReference type="OrthoDB" id="1149075at2"/>
<comment type="caution">
    <text evidence="12">The sequence shown here is derived from an EMBL/GenBank/DDBJ whole genome shotgun (WGS) entry which is preliminary data.</text>
</comment>
<dbReference type="Pfam" id="PF13473">
    <property type="entry name" value="Cupredoxin_1"/>
    <property type="match status" value="1"/>
</dbReference>
<keyword evidence="14" id="KW-1185">Reference proteome</keyword>
<dbReference type="InterPro" id="IPR006664">
    <property type="entry name" value="OMP_bac"/>
</dbReference>
<keyword evidence="3" id="KW-1134">Transmembrane beta strand</keyword>
<dbReference type="RefSeq" id="WP_007183301.1">
    <property type="nucleotide sequence ID" value="NZ_AKGD01000001.1"/>
</dbReference>
<evidence type="ECO:0000256" key="9">
    <source>
        <dbReference type="PROSITE-ProRule" id="PRU00473"/>
    </source>
</evidence>
<evidence type="ECO:0000256" key="2">
    <source>
        <dbReference type="ARBA" id="ARBA00022448"/>
    </source>
</evidence>
<dbReference type="SUPFAM" id="SSF49503">
    <property type="entry name" value="Cupredoxins"/>
    <property type="match status" value="1"/>
</dbReference>
<proteinExistence type="predicted"/>
<dbReference type="PANTHER" id="PTHR30329:SF21">
    <property type="entry name" value="LIPOPROTEIN YIAD-RELATED"/>
    <property type="match status" value="1"/>
</dbReference>
<dbReference type="InterPro" id="IPR028096">
    <property type="entry name" value="EfeO_Cupredoxin"/>
</dbReference>
<dbReference type="CDD" id="cd07185">
    <property type="entry name" value="OmpA_C-like"/>
    <property type="match status" value="1"/>
</dbReference>